<dbReference type="KEGG" id="bbig:BBBOND_0311180"/>
<dbReference type="EMBL" id="LK391709">
    <property type="protein sequence ID" value="CDR97215.1"/>
    <property type="molecule type" value="Genomic_DNA"/>
</dbReference>
<organism evidence="2 3">
    <name type="scientific">Babesia bigemina</name>
    <dbReference type="NCBI Taxonomy" id="5866"/>
    <lineage>
        <taxon>Eukaryota</taxon>
        <taxon>Sar</taxon>
        <taxon>Alveolata</taxon>
        <taxon>Apicomplexa</taxon>
        <taxon>Aconoidasida</taxon>
        <taxon>Piroplasmida</taxon>
        <taxon>Babesiidae</taxon>
        <taxon>Babesia</taxon>
    </lineage>
</organism>
<evidence type="ECO:0000313" key="3">
    <source>
        <dbReference type="Proteomes" id="UP000033188"/>
    </source>
</evidence>
<dbReference type="VEuPathDB" id="PiroplasmaDB:BBBOND_0311180"/>
<dbReference type="OrthoDB" id="365964at2759"/>
<dbReference type="AlphaFoldDB" id="A0A061DEG0"/>
<gene>
    <name evidence="2" type="ORF">BBBOND_0311180</name>
</gene>
<keyword evidence="3" id="KW-1185">Reference proteome</keyword>
<feature type="region of interest" description="Disordered" evidence="1">
    <location>
        <begin position="152"/>
        <end position="204"/>
    </location>
</feature>
<evidence type="ECO:0000256" key="1">
    <source>
        <dbReference type="SAM" id="MobiDB-lite"/>
    </source>
</evidence>
<dbReference type="OMA" id="VECAAVQ"/>
<dbReference type="GeneID" id="24565756"/>
<feature type="compositionally biased region" description="Low complexity" evidence="1">
    <location>
        <begin position="152"/>
        <end position="165"/>
    </location>
</feature>
<proteinExistence type="predicted"/>
<name>A0A061DEG0_BABBI</name>
<evidence type="ECO:0000313" key="2">
    <source>
        <dbReference type="EMBL" id="CDR97215.1"/>
    </source>
</evidence>
<accession>A0A061DEG0</accession>
<reference evidence="3" key="1">
    <citation type="journal article" date="2014" name="Nucleic Acids Res.">
        <title>The evolutionary dynamics of variant antigen genes in Babesia reveal a history of genomic innovation underlying host-parasite interaction.</title>
        <authorList>
            <person name="Jackson A.P."/>
            <person name="Otto T.D."/>
            <person name="Darby A."/>
            <person name="Ramaprasad A."/>
            <person name="Xia D."/>
            <person name="Echaide I.E."/>
            <person name="Farber M."/>
            <person name="Gahlot S."/>
            <person name="Gamble J."/>
            <person name="Gupta D."/>
            <person name="Gupta Y."/>
            <person name="Jackson L."/>
            <person name="Malandrin L."/>
            <person name="Malas T.B."/>
            <person name="Moussa E."/>
            <person name="Nair M."/>
            <person name="Reid A.J."/>
            <person name="Sanders M."/>
            <person name="Sharma J."/>
            <person name="Tracey A."/>
            <person name="Quail M.A."/>
            <person name="Weir W."/>
            <person name="Wastling J.M."/>
            <person name="Hall N."/>
            <person name="Willadsen P."/>
            <person name="Lingelbach K."/>
            <person name="Shiels B."/>
            <person name="Tait A."/>
            <person name="Berriman M."/>
            <person name="Allred D.R."/>
            <person name="Pain A."/>
        </authorList>
    </citation>
    <scope>NUCLEOTIDE SEQUENCE [LARGE SCALE GENOMIC DNA]</scope>
    <source>
        <strain evidence="3">Bond</strain>
    </source>
</reference>
<sequence length="397" mass="43259">MDCSFLFGSQSITRLICAAIAYIGFTKFQKVECVGVKESPAGEVVVSPQSVLAADSLVSDIEVTENGAKDIDNCRREGNVAFNSTTVGGKSALERLHADEVAAIQANRAHGTARELNDQTALEFIQMIFNEHLPRKEFWLCWFRNRLLSLTEPSETSSSPTAAPSGNDELDSPTGSSAGRNVRGAQYNDTADKRSGVSQDANGSSIAKSSQDICRLSKVWQFTKGLYAFAKSMLFRDTTETNVPRRSIKRALADCGRAVAGKVGRGVVSAVSTVSSVLGYNDTPFQNMKHIIMHLFSPESEVKEGPEEPAHAALDEECFLEKMARLNAFYQLEIANTPIYADRRSFYGPVPKTLHVANAEAPFETARCRSAAHYVVVSSGKFASLSLYTLFAVMLLI</sequence>
<dbReference type="RefSeq" id="XP_012769401.1">
    <property type="nucleotide sequence ID" value="XM_012913947.1"/>
</dbReference>
<protein>
    <submittedName>
        <fullName evidence="2">Membrane protein, putative</fullName>
    </submittedName>
</protein>
<dbReference type="Proteomes" id="UP000033188">
    <property type="component" value="Chromosome 3"/>
</dbReference>